<dbReference type="OrthoDB" id="9812065at2"/>
<dbReference type="Gene3D" id="3.20.20.370">
    <property type="entry name" value="Glycoside hydrolase/deacetylase"/>
    <property type="match status" value="1"/>
</dbReference>
<organism evidence="3 4">
    <name type="scientific">Filimonas effusa</name>
    <dbReference type="NCBI Taxonomy" id="2508721"/>
    <lineage>
        <taxon>Bacteria</taxon>
        <taxon>Pseudomonadati</taxon>
        <taxon>Bacteroidota</taxon>
        <taxon>Chitinophagia</taxon>
        <taxon>Chitinophagales</taxon>
        <taxon>Chitinophagaceae</taxon>
        <taxon>Filimonas</taxon>
    </lineage>
</organism>
<evidence type="ECO:0000313" key="4">
    <source>
        <dbReference type="Proteomes" id="UP000290545"/>
    </source>
</evidence>
<dbReference type="PROSITE" id="PS51257">
    <property type="entry name" value="PROKAR_LIPOPROTEIN"/>
    <property type="match status" value="1"/>
</dbReference>
<dbReference type="InterPro" id="IPR050248">
    <property type="entry name" value="Polysacc_deacetylase_ArnD"/>
</dbReference>
<sequence length="276" mass="31322">MKTQLVLGAAVVTLFASNLLTGCKSGEDEKKKGADSTQVAEKKAGPGDPIKYDSSKRYIFLTWDDAPQPPGTNVCKQVFQEQGVKATFFMVGMHQLDHRRKLIVDSLRNAYPQFLIANHSYTHGFRNNYRSFYAHADSAVNDFLKAQEELKIPVKIIRLPGNNNWVSKGEIRGPKTPREVCKRLDSLGFKVVGWDLEWRFKGNSTPIQSADEMVAEVNNKFDNFTSYEPNAVVILAHDRMFAGKQYADSLRKFISVLKQDPRNVFETIDHYPMVQK</sequence>
<comment type="caution">
    <text evidence="3">The sequence shown here is derived from an EMBL/GenBank/DDBJ whole genome shotgun (WGS) entry which is preliminary data.</text>
</comment>
<evidence type="ECO:0000256" key="1">
    <source>
        <dbReference type="SAM" id="MobiDB-lite"/>
    </source>
</evidence>
<dbReference type="AlphaFoldDB" id="A0A4Q1CYW3"/>
<feature type="region of interest" description="Disordered" evidence="1">
    <location>
        <begin position="26"/>
        <end position="47"/>
    </location>
</feature>
<gene>
    <name evidence="3" type="ORF">ESB13_23160</name>
</gene>
<protein>
    <recommendedName>
        <fullName evidence="2">NodB homology domain-containing protein</fullName>
    </recommendedName>
</protein>
<dbReference type="SUPFAM" id="SSF88713">
    <property type="entry name" value="Glycoside hydrolase/deacetylase"/>
    <property type="match status" value="1"/>
</dbReference>
<name>A0A4Q1CYW3_9BACT</name>
<dbReference type="InterPro" id="IPR011330">
    <property type="entry name" value="Glyco_hydro/deAcase_b/a-brl"/>
</dbReference>
<dbReference type="EMBL" id="SDHZ01000006">
    <property type="protein sequence ID" value="RXK80537.1"/>
    <property type="molecule type" value="Genomic_DNA"/>
</dbReference>
<reference evidence="3 4" key="1">
    <citation type="submission" date="2019-01" db="EMBL/GenBank/DDBJ databases">
        <title>Filimonas sp. strain TTM-71.</title>
        <authorList>
            <person name="Chen W.-M."/>
        </authorList>
    </citation>
    <scope>NUCLEOTIDE SEQUENCE [LARGE SCALE GENOMIC DNA]</scope>
    <source>
        <strain evidence="3 4">TTM-71</strain>
    </source>
</reference>
<accession>A0A4Q1CYW3</accession>
<keyword evidence="4" id="KW-1185">Reference proteome</keyword>
<dbReference type="InterPro" id="IPR002509">
    <property type="entry name" value="NODB_dom"/>
</dbReference>
<feature type="domain" description="NodB homology" evidence="2">
    <location>
        <begin position="57"/>
        <end position="268"/>
    </location>
</feature>
<evidence type="ECO:0000259" key="2">
    <source>
        <dbReference type="PROSITE" id="PS51677"/>
    </source>
</evidence>
<dbReference type="RefSeq" id="WP_129006398.1">
    <property type="nucleotide sequence ID" value="NZ_SDHZ01000006.1"/>
</dbReference>
<dbReference type="Proteomes" id="UP000290545">
    <property type="component" value="Unassembled WGS sequence"/>
</dbReference>
<dbReference type="PROSITE" id="PS51677">
    <property type="entry name" value="NODB"/>
    <property type="match status" value="1"/>
</dbReference>
<evidence type="ECO:0000313" key="3">
    <source>
        <dbReference type="EMBL" id="RXK80537.1"/>
    </source>
</evidence>
<dbReference type="GO" id="GO:0005975">
    <property type="term" value="P:carbohydrate metabolic process"/>
    <property type="evidence" value="ECO:0007669"/>
    <property type="project" value="InterPro"/>
</dbReference>
<dbReference type="Pfam" id="PF01522">
    <property type="entry name" value="Polysacc_deac_1"/>
    <property type="match status" value="1"/>
</dbReference>
<proteinExistence type="predicted"/>
<dbReference type="GO" id="GO:0016810">
    <property type="term" value="F:hydrolase activity, acting on carbon-nitrogen (but not peptide) bonds"/>
    <property type="evidence" value="ECO:0007669"/>
    <property type="project" value="InterPro"/>
</dbReference>
<dbReference type="PANTHER" id="PTHR10587">
    <property type="entry name" value="GLYCOSYL TRANSFERASE-RELATED"/>
    <property type="match status" value="1"/>
</dbReference>